<gene>
    <name evidence="2" type="primary">LOC114046131</name>
    <name evidence="3" type="synonym">LOC114046126</name>
</gene>
<accession>A0A4X2JPS7</accession>
<name>A0A4X2JPS7_VOMUR</name>
<reference evidence="2" key="2">
    <citation type="submission" date="2025-05" db="UniProtKB">
        <authorList>
            <consortium name="Ensembl"/>
        </authorList>
    </citation>
    <scope>IDENTIFICATION</scope>
</reference>
<keyword evidence="4" id="KW-1185">Reference proteome</keyword>
<evidence type="ECO:0008006" key="5">
    <source>
        <dbReference type="Google" id="ProtNLM"/>
    </source>
</evidence>
<dbReference type="AlphaFoldDB" id="A0A4X2JPS7"/>
<dbReference type="Proteomes" id="UP000314987">
    <property type="component" value="Unassembled WGS sequence"/>
</dbReference>
<dbReference type="PANTHER" id="PTHR33768">
    <property type="entry name" value="MIP11318P"/>
    <property type="match status" value="1"/>
</dbReference>
<dbReference type="GeneID" id="114046131"/>
<dbReference type="RefSeq" id="XP_027722197.1">
    <property type="nucleotide sequence ID" value="XM_027866396.1"/>
</dbReference>
<dbReference type="Pfam" id="PF13879">
    <property type="entry name" value="Hmw_CFAP97"/>
    <property type="match status" value="1"/>
</dbReference>
<dbReference type="STRING" id="29139.ENSVURP00010001533"/>
<evidence type="ECO:0000313" key="2">
    <source>
        <dbReference type="Ensembl" id="ENSVURP00010001533.1"/>
    </source>
</evidence>
<evidence type="ECO:0000256" key="1">
    <source>
        <dbReference type="ARBA" id="ARBA00008315"/>
    </source>
</evidence>
<organism evidence="2 4">
    <name type="scientific">Vombatus ursinus</name>
    <name type="common">Common wombat</name>
    <dbReference type="NCBI Taxonomy" id="29139"/>
    <lineage>
        <taxon>Eukaryota</taxon>
        <taxon>Metazoa</taxon>
        <taxon>Chordata</taxon>
        <taxon>Craniata</taxon>
        <taxon>Vertebrata</taxon>
        <taxon>Euteleostomi</taxon>
        <taxon>Mammalia</taxon>
        <taxon>Metatheria</taxon>
        <taxon>Diprotodontia</taxon>
        <taxon>Vombatidae</taxon>
        <taxon>Vombatus</taxon>
    </lineage>
</organism>
<dbReference type="GeneTree" id="ENSGT01000000214655"/>
<dbReference type="InterPro" id="IPR029488">
    <property type="entry name" value="Hmw/CFAP97"/>
</dbReference>
<evidence type="ECO:0000313" key="4">
    <source>
        <dbReference type="Proteomes" id="UP000314987"/>
    </source>
</evidence>
<evidence type="ECO:0000313" key="3">
    <source>
        <dbReference type="Ensembl" id="ENSVURP00010008279.1"/>
    </source>
</evidence>
<dbReference type="Ensembl" id="ENSVURT00010001750.1">
    <property type="protein sequence ID" value="ENSVURP00010001533.1"/>
    <property type="gene ID" value="ENSVURG00010001304.1"/>
</dbReference>
<dbReference type="InterPro" id="IPR038792">
    <property type="entry name" value="CFAP97D1/2"/>
</dbReference>
<dbReference type="OMA" id="RTWEKAY"/>
<comment type="similarity">
    <text evidence="1">Belongs to the CFAP97 family.</text>
</comment>
<dbReference type="PANTHER" id="PTHR33768:SF3">
    <property type="entry name" value="MIP11318P"/>
    <property type="match status" value="1"/>
</dbReference>
<reference evidence="4" key="1">
    <citation type="submission" date="2018-12" db="EMBL/GenBank/DDBJ databases">
        <authorList>
            <person name="Yazar S."/>
        </authorList>
    </citation>
    <scope>NUCLEOTIDE SEQUENCE [LARGE SCALE GENOMIC DNA]</scope>
</reference>
<proteinExistence type="inferred from homology"/>
<sequence length="120" mass="14867">MKVCVKVISLCEEVHRPIKQFEMHRSCHPMFNYCENIFNQKSWERAYKDHRRKVENAKAVVDCSSPLIYNHIQLNLKKFKKETERLRFIERENRWLMERIAFSMRTHNACDFLNDYRQRW</sequence>
<dbReference type="Ensembl" id="ENSVURT00010009394.1">
    <property type="protein sequence ID" value="ENSVURP00010008279.1"/>
    <property type="gene ID" value="ENSVURG00010006428.1"/>
</dbReference>
<protein>
    <recommendedName>
        <fullName evidence="5">CFAP97 domain containing 2</fullName>
    </recommendedName>
</protein>
<dbReference type="OrthoDB" id="2163395at2759"/>